<evidence type="ECO:0000313" key="1">
    <source>
        <dbReference type="EMBL" id="KAJ7092859.1"/>
    </source>
</evidence>
<keyword evidence="2" id="KW-1185">Reference proteome</keyword>
<dbReference type="EMBL" id="JARJCN010000017">
    <property type="protein sequence ID" value="KAJ7092859.1"/>
    <property type="molecule type" value="Genomic_DNA"/>
</dbReference>
<protein>
    <submittedName>
        <fullName evidence="1">Uncharacterized protein</fullName>
    </submittedName>
</protein>
<sequence length="246" mass="27547">MTNPWYFASAPADIVVFFLQVTPQSPRHRLAVRIPIILTNANHAYSVSSLHDQTHTRTRIISWNQNAGLPVHPTSYLPQILPESFQPTPKLLTFDHFLLPSAGRALFRSGQLSLLIDGAGPANPVRRLARSSARIWTHPTVIVKLYLTPIEIPPERPAQQGSISDLQPRNPANIGWESACAFVYSYSNGTCMQMYRLGGDRWGISDYGILPSRGWIVRAFGHKGTRYASAEQWRPQRIAQRPKADG</sequence>
<dbReference type="AlphaFoldDB" id="A0AAD6U6J5"/>
<evidence type="ECO:0000313" key="2">
    <source>
        <dbReference type="Proteomes" id="UP001222325"/>
    </source>
</evidence>
<organism evidence="1 2">
    <name type="scientific">Mycena belliarum</name>
    <dbReference type="NCBI Taxonomy" id="1033014"/>
    <lineage>
        <taxon>Eukaryota</taxon>
        <taxon>Fungi</taxon>
        <taxon>Dikarya</taxon>
        <taxon>Basidiomycota</taxon>
        <taxon>Agaricomycotina</taxon>
        <taxon>Agaricomycetes</taxon>
        <taxon>Agaricomycetidae</taxon>
        <taxon>Agaricales</taxon>
        <taxon>Marasmiineae</taxon>
        <taxon>Mycenaceae</taxon>
        <taxon>Mycena</taxon>
    </lineage>
</organism>
<accession>A0AAD6U6J5</accession>
<reference evidence="1" key="1">
    <citation type="submission" date="2023-03" db="EMBL/GenBank/DDBJ databases">
        <title>Massive genome expansion in bonnet fungi (Mycena s.s.) driven by repeated elements and novel gene families across ecological guilds.</title>
        <authorList>
            <consortium name="Lawrence Berkeley National Laboratory"/>
            <person name="Harder C.B."/>
            <person name="Miyauchi S."/>
            <person name="Viragh M."/>
            <person name="Kuo A."/>
            <person name="Thoen E."/>
            <person name="Andreopoulos B."/>
            <person name="Lu D."/>
            <person name="Skrede I."/>
            <person name="Drula E."/>
            <person name="Henrissat B."/>
            <person name="Morin E."/>
            <person name="Kohler A."/>
            <person name="Barry K."/>
            <person name="LaButti K."/>
            <person name="Morin E."/>
            <person name="Salamov A."/>
            <person name="Lipzen A."/>
            <person name="Mereny Z."/>
            <person name="Hegedus B."/>
            <person name="Baldrian P."/>
            <person name="Stursova M."/>
            <person name="Weitz H."/>
            <person name="Taylor A."/>
            <person name="Grigoriev I.V."/>
            <person name="Nagy L.G."/>
            <person name="Martin F."/>
            <person name="Kauserud H."/>
        </authorList>
    </citation>
    <scope>NUCLEOTIDE SEQUENCE</scope>
    <source>
        <strain evidence="1">CBHHK173m</strain>
    </source>
</reference>
<gene>
    <name evidence="1" type="ORF">B0H15DRAFT_163818</name>
</gene>
<dbReference type="Proteomes" id="UP001222325">
    <property type="component" value="Unassembled WGS sequence"/>
</dbReference>
<proteinExistence type="predicted"/>
<name>A0AAD6U6J5_9AGAR</name>
<comment type="caution">
    <text evidence="1">The sequence shown here is derived from an EMBL/GenBank/DDBJ whole genome shotgun (WGS) entry which is preliminary data.</text>
</comment>